<evidence type="ECO:0000259" key="15">
    <source>
        <dbReference type="PROSITE" id="PS51163"/>
    </source>
</evidence>
<keyword evidence="8 13" id="KW-0548">Nucleotidyltransferase</keyword>
<evidence type="ECO:0000256" key="3">
    <source>
        <dbReference type="ARBA" id="ARBA00012584"/>
    </source>
</evidence>
<feature type="binding site" evidence="14">
    <location>
        <position position="144"/>
    </location>
    <ligand>
        <name>ATP</name>
        <dbReference type="ChEBI" id="CHEBI:30616"/>
    </ligand>
</feature>
<dbReference type="GO" id="GO:0008033">
    <property type="term" value="P:tRNA processing"/>
    <property type="evidence" value="ECO:0007669"/>
    <property type="project" value="UniProtKB-KW"/>
</dbReference>
<dbReference type="InterPro" id="IPR017945">
    <property type="entry name" value="DHBP_synth_RibB-like_a/b_dom"/>
</dbReference>
<evidence type="ECO:0000256" key="7">
    <source>
        <dbReference type="ARBA" id="ARBA00022694"/>
    </source>
</evidence>
<comment type="similarity">
    <text evidence="2 13">Belongs to the SUA5 family.</text>
</comment>
<feature type="binding site" evidence="14">
    <location>
        <position position="114"/>
    </location>
    <ligand>
        <name>L-threonine</name>
        <dbReference type="ChEBI" id="CHEBI:57926"/>
    </ligand>
</feature>
<evidence type="ECO:0000256" key="1">
    <source>
        <dbReference type="ARBA" id="ARBA00004496"/>
    </source>
</evidence>
<feature type="binding site" evidence="14">
    <location>
        <position position="188"/>
    </location>
    <ligand>
        <name>ATP</name>
        <dbReference type="ChEBI" id="CHEBI:30616"/>
    </ligand>
</feature>
<comment type="catalytic activity">
    <reaction evidence="12 13">
        <text>L-threonine + hydrogencarbonate + ATP = L-threonylcarbamoyladenylate + diphosphate + H2O</text>
        <dbReference type="Rhea" id="RHEA:36407"/>
        <dbReference type="ChEBI" id="CHEBI:15377"/>
        <dbReference type="ChEBI" id="CHEBI:17544"/>
        <dbReference type="ChEBI" id="CHEBI:30616"/>
        <dbReference type="ChEBI" id="CHEBI:33019"/>
        <dbReference type="ChEBI" id="CHEBI:57926"/>
        <dbReference type="ChEBI" id="CHEBI:73682"/>
        <dbReference type="EC" id="2.7.7.87"/>
    </reaction>
</comment>
<evidence type="ECO:0000313" key="17">
    <source>
        <dbReference type="Proteomes" id="UP000632858"/>
    </source>
</evidence>
<evidence type="ECO:0000256" key="11">
    <source>
        <dbReference type="ARBA" id="ARBA00029774"/>
    </source>
</evidence>
<evidence type="ECO:0000256" key="4">
    <source>
        <dbReference type="ARBA" id="ARBA00015492"/>
    </source>
</evidence>
<sequence>MPPIPAAPISDAVAALKAGRLVAIPTETVYGLAADACNPDAVRAVFALKGRPADHPLIVHIGGAERIDDWAVEVPQAARELAERFWPGPLTLILKKRADVPDAVTGGQDTVGLRCPDNALTLALLREFGGGLAAPSANRFGRISPTDAAHVHEEFGDATPLVLDGGPCQVGIESTIVDLSRSPARILRHGHISREQLLPFLPDLQSGVDSGSPRVSGNLEAHYAPRTPMRLADWVGIEAASGSGAGLLVLGALPAGGRGLALPDDPQAYAHGLYAALRALDAMDVSEIVVERPPQDAEWLAINDRLRRAVTGSGG</sequence>
<keyword evidence="17" id="KW-1185">Reference proteome</keyword>
<dbReference type="GO" id="GO:0000049">
    <property type="term" value="F:tRNA binding"/>
    <property type="evidence" value="ECO:0007669"/>
    <property type="project" value="TreeGrafter"/>
</dbReference>
<evidence type="ECO:0000256" key="13">
    <source>
        <dbReference type="PIRNR" id="PIRNR004930"/>
    </source>
</evidence>
<dbReference type="NCBIfam" id="TIGR00057">
    <property type="entry name" value="L-threonylcarbamoyladenylate synthase"/>
    <property type="match status" value="1"/>
</dbReference>
<dbReference type="Pfam" id="PF03481">
    <property type="entry name" value="Sua5_C"/>
    <property type="match status" value="1"/>
</dbReference>
<dbReference type="PROSITE" id="PS51163">
    <property type="entry name" value="YRDC"/>
    <property type="match status" value="1"/>
</dbReference>
<evidence type="ECO:0000256" key="14">
    <source>
        <dbReference type="PIRSR" id="PIRSR004930-1"/>
    </source>
</evidence>
<dbReference type="PANTHER" id="PTHR17490">
    <property type="entry name" value="SUA5"/>
    <property type="match status" value="1"/>
</dbReference>
<feature type="binding site" evidence="14">
    <location>
        <position position="174"/>
    </location>
    <ligand>
        <name>L-threonine</name>
        <dbReference type="ChEBI" id="CHEBI:57926"/>
    </ligand>
</feature>
<dbReference type="GO" id="GO:0006450">
    <property type="term" value="P:regulation of translational fidelity"/>
    <property type="evidence" value="ECO:0007669"/>
    <property type="project" value="TreeGrafter"/>
</dbReference>
<feature type="binding site" evidence="14">
    <location>
        <position position="60"/>
    </location>
    <ligand>
        <name>L-threonine</name>
        <dbReference type="ChEBI" id="CHEBI:57926"/>
    </ligand>
</feature>
<accession>A0A917FII8</accession>
<evidence type="ECO:0000313" key="16">
    <source>
        <dbReference type="EMBL" id="GGF87243.1"/>
    </source>
</evidence>
<dbReference type="InterPro" id="IPR050156">
    <property type="entry name" value="TC-AMP_synthase_SUA5"/>
</dbReference>
<feature type="binding site" evidence="14">
    <location>
        <position position="51"/>
    </location>
    <ligand>
        <name>ATP</name>
        <dbReference type="ChEBI" id="CHEBI:30616"/>
    </ligand>
</feature>
<feature type="binding site" evidence="14">
    <location>
        <position position="134"/>
    </location>
    <ligand>
        <name>L-threonine</name>
        <dbReference type="ChEBI" id="CHEBI:57926"/>
    </ligand>
</feature>
<gene>
    <name evidence="16" type="ORF">GCM10010960_06410</name>
</gene>
<dbReference type="GO" id="GO:0005737">
    <property type="term" value="C:cytoplasm"/>
    <property type="evidence" value="ECO:0007669"/>
    <property type="project" value="UniProtKB-SubCell"/>
</dbReference>
<evidence type="ECO:0000256" key="9">
    <source>
        <dbReference type="ARBA" id="ARBA00022741"/>
    </source>
</evidence>
<name>A0A917FII8_9GAMM</name>
<comment type="caution">
    <text evidence="16">The sequence shown here is derived from an EMBL/GenBank/DDBJ whole genome shotgun (WGS) entry which is preliminary data.</text>
</comment>
<dbReference type="InterPro" id="IPR010923">
    <property type="entry name" value="T(6)A37_SUA5"/>
</dbReference>
<organism evidence="16 17">
    <name type="scientific">Arenimonas maotaiensis</name>
    <dbReference type="NCBI Taxonomy" id="1446479"/>
    <lineage>
        <taxon>Bacteria</taxon>
        <taxon>Pseudomonadati</taxon>
        <taxon>Pseudomonadota</taxon>
        <taxon>Gammaproteobacteria</taxon>
        <taxon>Lysobacterales</taxon>
        <taxon>Lysobacteraceae</taxon>
        <taxon>Arenimonas</taxon>
    </lineage>
</organism>
<evidence type="ECO:0000256" key="8">
    <source>
        <dbReference type="ARBA" id="ARBA00022695"/>
    </source>
</evidence>
<dbReference type="Pfam" id="PF01300">
    <property type="entry name" value="Sua5_yciO_yrdC"/>
    <property type="match status" value="1"/>
</dbReference>
<evidence type="ECO:0000256" key="12">
    <source>
        <dbReference type="ARBA" id="ARBA00048366"/>
    </source>
</evidence>
<dbReference type="InterPro" id="IPR006070">
    <property type="entry name" value="Sua5-like_dom"/>
</dbReference>
<feature type="domain" description="YrdC-like" evidence="15">
    <location>
        <begin position="6"/>
        <end position="192"/>
    </location>
</feature>
<dbReference type="AlphaFoldDB" id="A0A917FII8"/>
<keyword evidence="9 13" id="KW-0547">Nucleotide-binding</keyword>
<dbReference type="Gene3D" id="3.90.870.10">
    <property type="entry name" value="DHBP synthase"/>
    <property type="match status" value="1"/>
</dbReference>
<dbReference type="GO" id="GO:0061710">
    <property type="term" value="F:L-threonylcarbamoyladenylate synthase"/>
    <property type="evidence" value="ECO:0007669"/>
    <property type="project" value="UniProtKB-EC"/>
</dbReference>
<feature type="binding site" evidence="14">
    <location>
        <position position="110"/>
    </location>
    <ligand>
        <name>ATP</name>
        <dbReference type="ChEBI" id="CHEBI:30616"/>
    </ligand>
</feature>
<keyword evidence="7 13" id="KW-0819">tRNA processing</keyword>
<dbReference type="SUPFAM" id="SSF55821">
    <property type="entry name" value="YrdC/RibB"/>
    <property type="match status" value="1"/>
</dbReference>
<evidence type="ECO:0000256" key="10">
    <source>
        <dbReference type="ARBA" id="ARBA00022840"/>
    </source>
</evidence>
<dbReference type="Gene3D" id="3.40.50.11030">
    <property type="entry name" value="Threonylcarbamoyl-AMP synthase, C-terminal domain"/>
    <property type="match status" value="1"/>
</dbReference>
<dbReference type="FunFam" id="3.90.870.10:FF:000009">
    <property type="entry name" value="Threonylcarbamoyl-AMP synthase, putative"/>
    <property type="match status" value="1"/>
</dbReference>
<dbReference type="GO" id="GO:0005524">
    <property type="term" value="F:ATP binding"/>
    <property type="evidence" value="ECO:0007669"/>
    <property type="project" value="UniProtKB-UniRule"/>
</dbReference>
<comment type="function">
    <text evidence="13">Required for the formation of a threonylcarbamoyl group on adenosine at position 37 (t(6)A37) in tRNAs that read codons beginning with adenine.</text>
</comment>
<dbReference type="GO" id="GO:0003725">
    <property type="term" value="F:double-stranded RNA binding"/>
    <property type="evidence" value="ECO:0007669"/>
    <property type="project" value="UniProtKB-UniRule"/>
</dbReference>
<keyword evidence="6 13" id="KW-0808">Transferase</keyword>
<reference evidence="16" key="1">
    <citation type="journal article" date="2014" name="Int. J. Syst. Evol. Microbiol.">
        <title>Complete genome sequence of Corynebacterium casei LMG S-19264T (=DSM 44701T), isolated from a smear-ripened cheese.</title>
        <authorList>
            <consortium name="US DOE Joint Genome Institute (JGI-PGF)"/>
            <person name="Walter F."/>
            <person name="Albersmeier A."/>
            <person name="Kalinowski J."/>
            <person name="Ruckert C."/>
        </authorList>
    </citation>
    <scope>NUCLEOTIDE SEQUENCE</scope>
    <source>
        <strain evidence="16">CGMCC 1.12726</strain>
    </source>
</reference>
<comment type="subcellular location">
    <subcellularLocation>
        <location evidence="1 13">Cytoplasm</location>
    </subcellularLocation>
</comment>
<evidence type="ECO:0000256" key="6">
    <source>
        <dbReference type="ARBA" id="ARBA00022679"/>
    </source>
</evidence>
<keyword evidence="5 13" id="KW-0963">Cytoplasm</keyword>
<dbReference type="EMBL" id="BMFO01000001">
    <property type="protein sequence ID" value="GGF87243.1"/>
    <property type="molecule type" value="Genomic_DNA"/>
</dbReference>
<feature type="binding site" evidence="14">
    <location>
        <position position="136"/>
    </location>
    <ligand>
        <name>ATP</name>
        <dbReference type="ChEBI" id="CHEBI:30616"/>
    </ligand>
</feature>
<feature type="binding site" evidence="14">
    <location>
        <position position="28"/>
    </location>
    <ligand>
        <name>L-threonine</name>
        <dbReference type="ChEBI" id="CHEBI:57926"/>
    </ligand>
</feature>
<dbReference type="RefSeq" id="WP_188447673.1">
    <property type="nucleotide sequence ID" value="NZ_BMFO01000001.1"/>
</dbReference>
<feature type="binding site" evidence="14">
    <location>
        <position position="223"/>
    </location>
    <ligand>
        <name>ATP</name>
        <dbReference type="ChEBI" id="CHEBI:30616"/>
    </ligand>
</feature>
<dbReference type="PANTHER" id="PTHR17490:SF16">
    <property type="entry name" value="THREONYLCARBAMOYL-AMP SYNTHASE"/>
    <property type="match status" value="1"/>
</dbReference>
<dbReference type="Proteomes" id="UP000632858">
    <property type="component" value="Unassembled WGS sequence"/>
</dbReference>
<dbReference type="PIRSF" id="PIRSF004930">
    <property type="entry name" value="Tln_factor_SUA5"/>
    <property type="match status" value="1"/>
</dbReference>
<evidence type="ECO:0000256" key="2">
    <source>
        <dbReference type="ARBA" id="ARBA00007663"/>
    </source>
</evidence>
<dbReference type="InterPro" id="IPR038385">
    <property type="entry name" value="Sua5/YwlC_C"/>
</dbReference>
<keyword evidence="10 13" id="KW-0067">ATP-binding</keyword>
<proteinExistence type="inferred from homology"/>
<dbReference type="InterPro" id="IPR005145">
    <property type="entry name" value="Sua5_C"/>
</dbReference>
<dbReference type="EC" id="2.7.7.87" evidence="3 13"/>
<reference evidence="16" key="2">
    <citation type="submission" date="2020-09" db="EMBL/GenBank/DDBJ databases">
        <authorList>
            <person name="Sun Q."/>
            <person name="Zhou Y."/>
        </authorList>
    </citation>
    <scope>NUCLEOTIDE SEQUENCE</scope>
    <source>
        <strain evidence="16">CGMCC 1.12726</strain>
    </source>
</reference>
<evidence type="ECO:0000256" key="5">
    <source>
        <dbReference type="ARBA" id="ARBA00022490"/>
    </source>
</evidence>
<protein>
    <recommendedName>
        <fullName evidence="4 13">Threonylcarbamoyl-AMP synthase</fullName>
        <shortName evidence="13">TC-AMP synthase</shortName>
        <ecNumber evidence="3 13">2.7.7.87</ecNumber>
    </recommendedName>
    <alternativeName>
        <fullName evidence="11 13">L-threonylcarbamoyladenylate synthase</fullName>
    </alternativeName>
</protein>